<dbReference type="Proteomes" id="UP001343724">
    <property type="component" value="Unassembled WGS sequence"/>
</dbReference>
<dbReference type="InterPro" id="IPR026893">
    <property type="entry name" value="Tyr/Ser_Pase_IphP-type"/>
</dbReference>
<name>A0ABU6IZS2_9ACTN</name>
<keyword evidence="2" id="KW-1185">Reference proteome</keyword>
<organism evidence="1 2">
    <name type="scientific">Adlercreutzia shanghongiae</name>
    <dbReference type="NCBI Taxonomy" id="3111773"/>
    <lineage>
        <taxon>Bacteria</taxon>
        <taxon>Bacillati</taxon>
        <taxon>Actinomycetota</taxon>
        <taxon>Coriobacteriia</taxon>
        <taxon>Eggerthellales</taxon>
        <taxon>Eggerthellaceae</taxon>
        <taxon>Adlercreutzia</taxon>
    </lineage>
</organism>
<reference evidence="1 2" key="1">
    <citation type="submission" date="2024-01" db="EMBL/GenBank/DDBJ databases">
        <title>novel species in genus Adlercreutzia.</title>
        <authorList>
            <person name="Liu X."/>
        </authorList>
    </citation>
    <scope>NUCLEOTIDE SEQUENCE [LARGE SCALE GENOMIC DNA]</scope>
    <source>
        <strain evidence="1 2">R22</strain>
    </source>
</reference>
<dbReference type="GO" id="GO:0004725">
    <property type="term" value="F:protein tyrosine phosphatase activity"/>
    <property type="evidence" value="ECO:0007669"/>
    <property type="project" value="UniProtKB-EC"/>
</dbReference>
<dbReference type="SUPFAM" id="SSF52799">
    <property type="entry name" value="(Phosphotyrosine protein) phosphatases II"/>
    <property type="match status" value="1"/>
</dbReference>
<proteinExistence type="predicted"/>
<dbReference type="Gene3D" id="3.90.190.10">
    <property type="entry name" value="Protein tyrosine phosphatase superfamily"/>
    <property type="match status" value="1"/>
</dbReference>
<accession>A0ABU6IZS2</accession>
<keyword evidence="1" id="KW-0378">Hydrolase</keyword>
<dbReference type="Pfam" id="PF13350">
    <property type="entry name" value="Y_phosphatase3"/>
    <property type="match status" value="1"/>
</dbReference>
<dbReference type="EMBL" id="JAYMFH010000012">
    <property type="protein sequence ID" value="MEC4295335.1"/>
    <property type="molecule type" value="Genomic_DNA"/>
</dbReference>
<evidence type="ECO:0000313" key="1">
    <source>
        <dbReference type="EMBL" id="MEC4295335.1"/>
    </source>
</evidence>
<gene>
    <name evidence="1" type="ORF">VJ920_08420</name>
</gene>
<evidence type="ECO:0000313" key="2">
    <source>
        <dbReference type="Proteomes" id="UP001343724"/>
    </source>
</evidence>
<dbReference type="EC" id="3.1.3.48" evidence="1"/>
<sequence length="292" mass="31659">MGTEGKQKQTMEASRKLDLPEEVPGFPKFGHIPFEGLHNTRDLGGLPAADGRRIKPALLLRSGALHKATEQDLARLLADYHLEGVVDFRTELERDKEPDPRELMEGVVFYDLPALAGETMGITHGAGLAKDMKALEAVSAQPHEMVKKMYPQILLGDAGRVAYRSLLNVLLESDGGAVLWHCTEGKDRAGLGAVVVERALGVPEPDVRADYLATNLFARTRAEGILDALAAKLPALRGLDADIDSFFYAFADYYDAAMDAVGDAFGTFDAYLAEALDFGPGKQTALRAKYLA</sequence>
<comment type="caution">
    <text evidence="1">The sequence shown here is derived from an EMBL/GenBank/DDBJ whole genome shotgun (WGS) entry which is preliminary data.</text>
</comment>
<dbReference type="RefSeq" id="WP_326454866.1">
    <property type="nucleotide sequence ID" value="NZ_JAYMFH010000012.1"/>
</dbReference>
<dbReference type="InterPro" id="IPR029021">
    <property type="entry name" value="Prot-tyrosine_phosphatase-like"/>
</dbReference>
<protein>
    <submittedName>
        <fullName evidence="1">Tyrosine-protein phosphatase</fullName>
        <ecNumber evidence="1">3.1.3.48</ecNumber>
    </submittedName>
</protein>